<proteinExistence type="predicted"/>
<organism evidence="1 2">
    <name type="scientific">Candidatus Mcinerneyibacterium aminivorans</name>
    <dbReference type="NCBI Taxonomy" id="2703815"/>
    <lineage>
        <taxon>Bacteria</taxon>
        <taxon>Candidatus Macinerneyibacteriota</taxon>
        <taxon>Candidatus Mcinerneyibacteria</taxon>
        <taxon>Candidatus Mcinerneyibacteriales</taxon>
        <taxon>Candidatus Mcinerneyibacteriaceae</taxon>
        <taxon>Candidatus Mcinerneyibacterium</taxon>
    </lineage>
</organism>
<protein>
    <submittedName>
        <fullName evidence="1">T9SS type A sorting domain-containing protein</fullName>
    </submittedName>
</protein>
<dbReference type="Proteomes" id="UP000324143">
    <property type="component" value="Unassembled WGS sequence"/>
</dbReference>
<dbReference type="EMBL" id="VSIX01000058">
    <property type="protein sequence ID" value="TYB31001.1"/>
    <property type="molecule type" value="Genomic_DNA"/>
</dbReference>
<dbReference type="AlphaFoldDB" id="A0A5D0MHM0"/>
<comment type="caution">
    <text evidence="1">The sequence shown here is derived from an EMBL/GenBank/DDBJ whole genome shotgun (WGS) entry which is preliminary data.</text>
</comment>
<gene>
    <name evidence="1" type="ORF">FXF47_06140</name>
</gene>
<keyword evidence="2" id="KW-1185">Reference proteome</keyword>
<evidence type="ECO:0000313" key="1">
    <source>
        <dbReference type="EMBL" id="TYB31001.1"/>
    </source>
</evidence>
<dbReference type="Gene3D" id="2.60.40.4070">
    <property type="match status" value="1"/>
</dbReference>
<dbReference type="InterPro" id="IPR026444">
    <property type="entry name" value="Secre_tail"/>
</dbReference>
<dbReference type="NCBIfam" id="TIGR04183">
    <property type="entry name" value="Por_Secre_tail"/>
    <property type="match status" value="1"/>
</dbReference>
<evidence type="ECO:0000313" key="2">
    <source>
        <dbReference type="Proteomes" id="UP000324143"/>
    </source>
</evidence>
<name>A0A5D0MHM0_9BACT</name>
<accession>A0A5D0MHM0</accession>
<reference evidence="1" key="1">
    <citation type="submission" date="2019-08" db="EMBL/GenBank/DDBJ databases">
        <title>Genomic characterization of a novel candidate phylum (ARYD3) from a high temperature, high salinity tertiary oil reservoir in north central Oklahoma, USA.</title>
        <authorList>
            <person name="Youssef N.H."/>
            <person name="Yadav A."/>
            <person name="Elshahed M.S."/>
        </authorList>
    </citation>
    <scope>NUCLEOTIDE SEQUENCE [LARGE SCALE GENOMIC DNA]</scope>
    <source>
        <strain evidence="1">ARYD3</strain>
    </source>
</reference>
<sequence length="1160" mass="128742">MVILISERRNMRKLSLIVLSIALMLTVITAQPNKKPGGLTRSLKDNIKVEKKNESYPIDPRSLPFIHEQRKKLLEKYGSFEKMMEQTKSNNIQASQGIMAVQEGDTEQLWAYNMETGSYEQVSATCRGVGENVYVMVEDAKWDDGTVNQTMVDNFIAAFDDDSNNVLNTPSDYTDGDAPNGDGIYGLDTYYFGDPPDVDNDPKICIFLLDIKDGYTGSGGYIAGYFDPTNESSDSNSNQREMLYVDVYPADPTSLNTLGNTVAHEFQHLIHFNLDYDETSWVNEACSEFAGWMTTGSARSNYQYSSNSNDPLASWGQQLIDYDQVSLFSVFFAEITGNSTNIRELAQDTLNGRDSVDSALSDLGSSETFNSLFEKWYISNYLDEPSSGYGYNFIDFTTMKNFQSHTTFPASNSDVSLNSTGTQYIRFTEGNDLSLNFNGDDSGSFTVYTIKNSIDMTPQVEKISLDGVNDFSQTFDNYGDTYSELILAVTNLGSSSTTFSYDADATSIGTEIAYDDGTPDETSDGYTYLTISDGQGFGVRFTPEQYPAKVLKAKLYTLGNNVSFDVKICDDSGTDGKPGDVLASKSITVESSTQDWVMVTFDTPAVIDSGDFYVVATVPGSDGEAFAHDFSSEFDDRSWFYTSSDGWMKNSDFFSQTSDYQEYAEAEWMFRSVVEYVDLEVDPIADCSPGSTVTVSWSSAGKDYSYQIQKNVNDTGWTDVGSSTTGTSQDITCDTVGSWNVRVVASKNGTSITSNEESFSVSSVQDLSSGPAITRVVNDSDTFLILNDNLNVEWTDSNDNTQYNYSYAVSNTSETPSSFTDTQSGSNDYFELSSSDGDYPSEGGNYWLHIKCVNSADSNDYRIFSTSFNIVEFKPVILPNIIDDDYVTILIAAKGLTADDKALNDLLYVTDESTTYNDLRANSAGNFYSQTDFNTTEFLSTTTFNLYCSHSKLTGDVAVDISNGSLTYQIVNIKENPYAVDRRVKLISERDKKVSVIRVNYPELAGVSDVQGRIYHIGKINNDTVNYDPSKGYKLQKWTGNKWKDVSAIDESGYYAVVTGSLVPKVDRTSLNQNYPNPFNPETNIPITIKEAGHVKLSIYDSKGKLVKVLLNRYISSPVKNKPIHWNGKNSRGRNVSSGVYYAVLEVNGERYMNKMVMLK</sequence>